<reference evidence="2 3" key="1">
    <citation type="submission" date="2019-03" db="EMBL/GenBank/DDBJ databases">
        <authorList>
            <person name="Gonzalez-Pimentel J.L."/>
        </authorList>
    </citation>
    <scope>NUCLEOTIDE SEQUENCE [LARGE SCALE GENOMIC DNA]</scope>
    <source>
        <strain evidence="2 3">JCM 31289</strain>
    </source>
</reference>
<dbReference type="OrthoDB" id="3482539at2"/>
<keyword evidence="3" id="KW-1185">Reference proteome</keyword>
<dbReference type="Proteomes" id="UP000297948">
    <property type="component" value="Unassembled WGS sequence"/>
</dbReference>
<dbReference type="Pfam" id="PF11720">
    <property type="entry name" value="Inhibitor_I78"/>
    <property type="match status" value="1"/>
</dbReference>
<dbReference type="InterPro" id="IPR021719">
    <property type="entry name" value="Prot_inh_I78"/>
</dbReference>
<evidence type="ECO:0000256" key="1">
    <source>
        <dbReference type="SAM" id="MobiDB-lite"/>
    </source>
</evidence>
<dbReference type="AlphaFoldDB" id="A0A4Z0GYW5"/>
<dbReference type="EMBL" id="SRID01000200">
    <property type="protein sequence ID" value="TGB03120.1"/>
    <property type="molecule type" value="Genomic_DNA"/>
</dbReference>
<dbReference type="RefSeq" id="WP_135340466.1">
    <property type="nucleotide sequence ID" value="NZ_JBHLTX010000052.1"/>
</dbReference>
<dbReference type="Gene3D" id="3.30.10.10">
    <property type="entry name" value="Trypsin Inhibitor V, subunit A"/>
    <property type="match status" value="1"/>
</dbReference>
<evidence type="ECO:0000313" key="3">
    <source>
        <dbReference type="Proteomes" id="UP000297948"/>
    </source>
</evidence>
<evidence type="ECO:0000313" key="2">
    <source>
        <dbReference type="EMBL" id="TGB03120.1"/>
    </source>
</evidence>
<feature type="region of interest" description="Disordered" evidence="1">
    <location>
        <begin position="1"/>
        <end position="35"/>
    </location>
</feature>
<protein>
    <submittedName>
        <fullName evidence="2">Proteinase inhibitor I78</fullName>
    </submittedName>
</protein>
<gene>
    <name evidence="2" type="ORF">E4099_20010</name>
</gene>
<name>A0A4Z0GYW5_9ACTN</name>
<proteinExistence type="predicted"/>
<comment type="caution">
    <text evidence="2">The sequence shown here is derived from an EMBL/GenBank/DDBJ whole genome shotgun (WGS) entry which is preliminary data.</text>
</comment>
<organism evidence="2 3">
    <name type="scientific">Streptomyces palmae</name>
    <dbReference type="NCBI Taxonomy" id="1701085"/>
    <lineage>
        <taxon>Bacteria</taxon>
        <taxon>Bacillati</taxon>
        <taxon>Actinomycetota</taxon>
        <taxon>Actinomycetes</taxon>
        <taxon>Kitasatosporales</taxon>
        <taxon>Streptomycetaceae</taxon>
        <taxon>Streptomyces</taxon>
    </lineage>
</organism>
<accession>A0A4Z0GYW5</accession>
<sequence>MAPVPHPVPEPHDAPESYVGLDADSAERQARARGWSPVRRLPPGAIITMEYVAGRLNLEVEDGTVRRSWKG</sequence>